<evidence type="ECO:0000313" key="4">
    <source>
        <dbReference type="Proteomes" id="UP000218209"/>
    </source>
</evidence>
<evidence type="ECO:0000256" key="1">
    <source>
        <dbReference type="SAM" id="MobiDB-lite"/>
    </source>
</evidence>
<feature type="compositionally biased region" description="Gly residues" evidence="1">
    <location>
        <begin position="110"/>
        <end position="135"/>
    </location>
</feature>
<dbReference type="Proteomes" id="UP000218209">
    <property type="component" value="Unassembled WGS sequence"/>
</dbReference>
<feature type="transmembrane region" description="Helical" evidence="2">
    <location>
        <begin position="32"/>
        <end position="55"/>
    </location>
</feature>
<evidence type="ECO:0000313" key="3">
    <source>
        <dbReference type="EMBL" id="OSX70081.1"/>
    </source>
</evidence>
<dbReference type="InterPro" id="IPR037185">
    <property type="entry name" value="EmrE-like"/>
</dbReference>
<proteinExistence type="predicted"/>
<keyword evidence="2" id="KW-0812">Transmembrane</keyword>
<dbReference type="AlphaFoldDB" id="A0A1X6NN94"/>
<keyword evidence="2" id="KW-0472">Membrane</keyword>
<evidence type="ECO:0008006" key="5">
    <source>
        <dbReference type="Google" id="ProtNLM"/>
    </source>
</evidence>
<accession>A0A1X6NN94</accession>
<organism evidence="3 4">
    <name type="scientific">Porphyra umbilicalis</name>
    <name type="common">Purple laver</name>
    <name type="synonym">Red alga</name>
    <dbReference type="NCBI Taxonomy" id="2786"/>
    <lineage>
        <taxon>Eukaryota</taxon>
        <taxon>Rhodophyta</taxon>
        <taxon>Bangiophyceae</taxon>
        <taxon>Bangiales</taxon>
        <taxon>Bangiaceae</taxon>
        <taxon>Porphyra</taxon>
    </lineage>
</organism>
<keyword evidence="2" id="KW-1133">Transmembrane helix</keyword>
<dbReference type="EMBL" id="KV919320">
    <property type="protein sequence ID" value="OSX70081.1"/>
    <property type="molecule type" value="Genomic_DNA"/>
</dbReference>
<protein>
    <recommendedName>
        <fullName evidence="5">EamA domain-containing protein</fullName>
    </recommendedName>
</protein>
<feature type="transmembrane region" description="Helical" evidence="2">
    <location>
        <begin position="207"/>
        <end position="226"/>
    </location>
</feature>
<dbReference type="OrthoDB" id="5491at2759"/>
<feature type="transmembrane region" description="Helical" evidence="2">
    <location>
        <begin position="233"/>
        <end position="253"/>
    </location>
</feature>
<evidence type="ECO:0000256" key="2">
    <source>
        <dbReference type="SAM" id="Phobius"/>
    </source>
</evidence>
<reference evidence="3 4" key="1">
    <citation type="submission" date="2017-03" db="EMBL/GenBank/DDBJ databases">
        <title>WGS assembly of Porphyra umbilicalis.</title>
        <authorList>
            <person name="Brawley S.H."/>
            <person name="Blouin N.A."/>
            <person name="Ficko-Blean E."/>
            <person name="Wheeler G.L."/>
            <person name="Lohr M."/>
            <person name="Goodson H.V."/>
            <person name="Jenkins J.W."/>
            <person name="Blaby-Haas C.E."/>
            <person name="Helliwell K.E."/>
            <person name="Chan C."/>
            <person name="Marriage T."/>
            <person name="Bhattacharya D."/>
            <person name="Klein A.S."/>
            <person name="Badis Y."/>
            <person name="Brodie J."/>
            <person name="Cao Y."/>
            <person name="Collen J."/>
            <person name="Dittami S.M."/>
            <person name="Gachon C.M."/>
            <person name="Green B.R."/>
            <person name="Karpowicz S."/>
            <person name="Kim J.W."/>
            <person name="Kudahl U."/>
            <person name="Lin S."/>
            <person name="Michel G."/>
            <person name="Mittag M."/>
            <person name="Olson B.J."/>
            <person name="Pangilinan J."/>
            <person name="Peng Y."/>
            <person name="Qiu H."/>
            <person name="Shu S."/>
            <person name="Singer J.T."/>
            <person name="Smith A.G."/>
            <person name="Sprecher B.N."/>
            <person name="Wagner V."/>
            <person name="Wang W."/>
            <person name="Wang Z.-Y."/>
            <person name="Yan J."/>
            <person name="Yarish C."/>
            <person name="Zoeuner-Riek S."/>
            <person name="Zhuang Y."/>
            <person name="Zou Y."/>
            <person name="Lindquist E.A."/>
            <person name="Grimwood J."/>
            <person name="Barry K."/>
            <person name="Rokhsar D.S."/>
            <person name="Schmutz J."/>
            <person name="Stiller J.W."/>
            <person name="Grossman A.R."/>
            <person name="Prochnik S.E."/>
        </authorList>
    </citation>
    <scope>NUCLEOTIDE SEQUENCE [LARGE SCALE GENOMIC DNA]</scope>
    <source>
        <strain evidence="3">4086291</strain>
    </source>
</reference>
<feature type="region of interest" description="Disordered" evidence="1">
    <location>
        <begin position="102"/>
        <end position="139"/>
    </location>
</feature>
<name>A0A1X6NN94_PORUM</name>
<gene>
    <name evidence="3" type="ORF">BU14_0927s0004</name>
</gene>
<feature type="transmembrane region" description="Helical" evidence="2">
    <location>
        <begin position="181"/>
        <end position="201"/>
    </location>
</feature>
<sequence>MKRSLLVPSRVGAVVARWWCRLPAVPGGGARVALSAFLFVATGLAQTLIVQSLLYSGGGDRRTLLLALPNYVGITLVAVVGGPAFRALDGLGVWCGTPRSPSPSSMVGPTAGGAAAGGGGGGHPSAGGGGGGGGISAAATAPSHSAARNRVHAAAYGTPRPPALRGTPWYATALHPERRRLFLLALNECGGFVAGISGIAIAGSGLYQVVFSGGTVVTAVLSVAFLKRRLSAAQWAAVGVITSGLLVTAAGQLRPGAGGGC</sequence>
<dbReference type="SUPFAM" id="SSF103481">
    <property type="entry name" value="Multidrug resistance efflux transporter EmrE"/>
    <property type="match status" value="1"/>
</dbReference>
<keyword evidence="4" id="KW-1185">Reference proteome</keyword>